<organism evidence="2 3">
    <name type="scientific">Stenotrophomonas pavanii</name>
    <dbReference type="NCBI Taxonomy" id="487698"/>
    <lineage>
        <taxon>Bacteria</taxon>
        <taxon>Pseudomonadati</taxon>
        <taxon>Pseudomonadota</taxon>
        <taxon>Gammaproteobacteria</taxon>
        <taxon>Lysobacterales</taxon>
        <taxon>Lysobacteraceae</taxon>
        <taxon>Stenotrophomonas</taxon>
    </lineage>
</organism>
<keyword evidence="1" id="KW-1133">Transmembrane helix</keyword>
<sequence length="155" mass="17465">MVETVWGMTDLQIKLFTAIGQILVAIAVGFIAWRQWSTARNKLKADLFDRRYSLYVDFLRALNRLHGGDADAMREVQRILAESRWLYGEKVADKLRKEVANPFQELVASMDARRKQAAAGNEEELKARYQAALGAASKATLVLPTIVAPHLTLQH</sequence>
<dbReference type="EMBL" id="NIXP01000011">
    <property type="protein sequence ID" value="OWR35263.1"/>
    <property type="molecule type" value="Genomic_DNA"/>
</dbReference>
<gene>
    <name evidence="2" type="ORF">CEE55_02330</name>
</gene>
<accession>A0A2D0APS1</accession>
<feature type="transmembrane region" description="Helical" evidence="1">
    <location>
        <begin position="12"/>
        <end position="33"/>
    </location>
</feature>
<protein>
    <submittedName>
        <fullName evidence="2">Uncharacterized protein</fullName>
    </submittedName>
</protein>
<keyword evidence="1" id="KW-0472">Membrane</keyword>
<name>A0A2D0APS1_9GAMM</name>
<keyword evidence="1" id="KW-0812">Transmembrane</keyword>
<evidence type="ECO:0000256" key="1">
    <source>
        <dbReference type="SAM" id="Phobius"/>
    </source>
</evidence>
<dbReference type="Proteomes" id="UP000197904">
    <property type="component" value="Unassembled WGS sequence"/>
</dbReference>
<reference evidence="2 3" key="1">
    <citation type="submission" date="2017-06" db="EMBL/GenBank/DDBJ databases">
        <authorList>
            <person name="Kim H.J."/>
            <person name="Triplett B.A."/>
        </authorList>
    </citation>
    <scope>NUCLEOTIDE SEQUENCE [LARGE SCALE GENOMIC DNA]</scope>
    <source>
        <strain evidence="2 3">S18795</strain>
    </source>
</reference>
<evidence type="ECO:0000313" key="3">
    <source>
        <dbReference type="Proteomes" id="UP000197904"/>
    </source>
</evidence>
<evidence type="ECO:0000313" key="2">
    <source>
        <dbReference type="EMBL" id="OWR35263.1"/>
    </source>
</evidence>
<comment type="caution">
    <text evidence="2">The sequence shown here is derived from an EMBL/GenBank/DDBJ whole genome shotgun (WGS) entry which is preliminary data.</text>
</comment>
<dbReference type="RefSeq" id="WP_088475862.1">
    <property type="nucleotide sequence ID" value="NZ_NIXP01000011.1"/>
</dbReference>
<dbReference type="AlphaFoldDB" id="A0A2D0APS1"/>
<proteinExistence type="predicted"/>